<dbReference type="SFLD" id="SFLDG01168">
    <property type="entry name" value="Ferric_reductase_subgroup_(FRE"/>
    <property type="match status" value="1"/>
</dbReference>
<dbReference type="Pfam" id="PF03098">
    <property type="entry name" value="An_peroxidase"/>
    <property type="match status" value="1"/>
</dbReference>
<feature type="transmembrane region" description="Helical" evidence="17">
    <location>
        <begin position="1256"/>
        <end position="1273"/>
    </location>
</feature>
<evidence type="ECO:0000313" key="21">
    <source>
        <dbReference type="Proteomes" id="UP000829291"/>
    </source>
</evidence>
<comment type="catalytic activity">
    <reaction evidence="14">
        <text>NADH + O2 + H(+) = H2O2 + NAD(+)</text>
        <dbReference type="Rhea" id="RHEA:11264"/>
        <dbReference type="ChEBI" id="CHEBI:15378"/>
        <dbReference type="ChEBI" id="CHEBI:15379"/>
        <dbReference type="ChEBI" id="CHEBI:16240"/>
        <dbReference type="ChEBI" id="CHEBI:57540"/>
        <dbReference type="ChEBI" id="CHEBI:57945"/>
        <dbReference type="EC" id="1.6.3.1"/>
    </reaction>
</comment>
<evidence type="ECO:0000256" key="1">
    <source>
        <dbReference type="ARBA" id="ARBA00004424"/>
    </source>
</evidence>
<evidence type="ECO:0000259" key="20">
    <source>
        <dbReference type="PROSITE" id="PS51384"/>
    </source>
</evidence>
<name>A0A6J0C8D9_NEOLC</name>
<dbReference type="InterPro" id="IPR017927">
    <property type="entry name" value="FAD-bd_FR_type"/>
</dbReference>
<dbReference type="PROSITE" id="PS50292">
    <property type="entry name" value="PEROXIDASE_3"/>
    <property type="match status" value="1"/>
</dbReference>
<evidence type="ECO:0000256" key="9">
    <source>
        <dbReference type="ARBA" id="ARBA00022857"/>
    </source>
</evidence>
<evidence type="ECO:0000256" key="13">
    <source>
        <dbReference type="ARBA" id="ARBA00023324"/>
    </source>
</evidence>
<dbReference type="SUPFAM" id="SSF48113">
    <property type="entry name" value="Heme-dependent peroxidases"/>
    <property type="match status" value="1"/>
</dbReference>
<dbReference type="OrthoDB" id="6019201at2759"/>
<keyword evidence="6" id="KW-0677">Repeat</keyword>
<feature type="binding site" description="axial binding residue" evidence="16">
    <location>
        <position position="378"/>
    </location>
    <ligand>
        <name>heme b</name>
        <dbReference type="ChEBI" id="CHEBI:60344"/>
    </ligand>
    <ligandPart>
        <name>Fe</name>
        <dbReference type="ChEBI" id="CHEBI:18248"/>
    </ligandPart>
</feature>
<dbReference type="GO" id="GO:0004601">
    <property type="term" value="F:peroxidase activity"/>
    <property type="evidence" value="ECO:0007669"/>
    <property type="project" value="InterPro"/>
</dbReference>
<feature type="transmembrane region" description="Helical" evidence="17">
    <location>
        <begin position="1123"/>
        <end position="1150"/>
    </location>
</feature>
<feature type="transmembrane region" description="Helical" evidence="17">
    <location>
        <begin position="660"/>
        <end position="684"/>
    </location>
</feature>
<feature type="domain" description="FAD-binding FR-type" evidence="20">
    <location>
        <begin position="1306"/>
        <end position="1413"/>
    </location>
</feature>
<keyword evidence="11" id="KW-0560">Oxidoreductase</keyword>
<evidence type="ECO:0000256" key="12">
    <source>
        <dbReference type="ARBA" id="ARBA00023136"/>
    </source>
</evidence>
<dbReference type="Proteomes" id="UP000829291">
    <property type="component" value="Chromosome 5"/>
</dbReference>
<dbReference type="PROSITE" id="PS51384">
    <property type="entry name" value="FAD_FR"/>
    <property type="match status" value="1"/>
</dbReference>
<sequence length="1590" mass="184105">MSVIILLLLYYGIPSGQPQNSTKPPDPHGVPPPDNGSYKSDLLLNWLISGCSSKTCHPEFRKDPYEYEGFDGWYNNFGRPDLGAVDTPLLRRSKAAYRDGVYQPSGYNRPNPLELSENLLNGTVATLSNTGRNAFLVFFGQQVVEEILDAQRAACPPEYFNIKIPENHRYLKLNKEMPVLRTRYDARTGYSPNNPRQQLNEITPYLDGGLIYGTTKAWSDVLRTNKDGKIEPKGLLAASDDGLFPIINNVRLPMANPPPPHNHSEYINRHYTERVDRFFRLGNPRGNENPYLFTFGVLWFRWHNYIANHISKFNKDWSSDKIFNEARKWVIASQQHIIVEEWLPEWLGSNLEPYKGYDPSVDPQIDQFFQAAAFRFGHTLVPAGVQTRKSAKDRCGRGKIIRTCNSFWRPMEAILEAVDYNTSLSVGMERLIMGMTGQLCETEDHKIVEDLRGNVFGPLEFSRRDLMAINIQRARDHGLPDYNTVREIFGLSRITKESDFVHVTREAQQALLKLYNKKFDNIDLWVGGIMETNNGPGELFQKIIKDQFQRIRDGDRFWYNNGKNGLFTEPEIMRIKQLSFYHILLAVTDIKANDIQRQLFKVPTKDDDVKKTCNNEFKEKTNCFDTTSCFHITPRPEEVNKIPCSQPGTYDYFSTSDVSFILTFLGLSAFIVGLIVTLGVTLAIRRKELRRVMPINVHDADENMDHVHSATEWINHRKPLRPILVTLNVARKKIEVANQHGSPLRALDMNRNLETKIYIPTDEAYVMIKVEHNYDLIIKFANDHLRNVFLKHFDRFSTNINMNCNKVHNLTKVSMLKQAVTQKDRQKQLDRFFRSIFALLWNHTSTSQTKLSQADLNRLIGEKLAKDVMYTELTLYEFAEVLSMPPESNFVKKMFEWADNNKNGLISFREFIAVMTVFYNGSAEEKTELLFNIYDINAKGTLSRDDFANLLRSLLETYKVDLNKDDLDQAIRSTMHAAGLADKQDIDLMDFQRLLKDYKQQLKLEFNIPVQQGKAQKLASRAQRARESFYDDPRELRKKVGGKLEKEAEEPIDKNIEIIKTSMSMGTYWYPITKYIADKQLQIFWLFLYTTVLIAIFAERAYYYQVEREHTGLRRISGPGVTLTRGAASAMMFTYATLLVTMSQNTITVLRETFLHQYIPFDLSLDMHKYVAIWALVFTMLHVMGHAVNFYHISTQTADDLTCLFPNFFHSTHEIPKFHYWCWQTITGITGVLLTILTAVIFLFSIPLIRRRLYNWFRYTHSMYPIFFILMILHGTGRLVQEPFTHYYLLGPLILFTIDKIITVTRKTSELQIVQADCLPSGVTCLKFEKPSDFQYKSGQWIRIACTDLNPNEYHPFTLSSSPNESKLSVHIRAVGPWTHDIRYRVDPTLMKDSKMKLPKIRIDGPYGESAQDWYKYKTAIMIGGGIGVTPFSSILKDIVYKSNIHQSLGCQKVYFLWITRTQRQFEWMVDILRELEVADKNKVVTAHIFITQFYEKFDVRTVLLYMCERYFQGESNRSLFTGLEAVTHFGRPDFLKFFRAIRRLNSKNHTVGVFSCGSRSMVQSVGQACTTLNRETNNDGIFKYHYQSF</sequence>
<dbReference type="Gene3D" id="2.40.30.10">
    <property type="entry name" value="Translation factors"/>
    <property type="match status" value="1"/>
</dbReference>
<dbReference type="CDD" id="cd00051">
    <property type="entry name" value="EFh"/>
    <property type="match status" value="1"/>
</dbReference>
<dbReference type="GO" id="GO:0016324">
    <property type="term" value="C:apical plasma membrane"/>
    <property type="evidence" value="ECO:0007669"/>
    <property type="project" value="UniProtKB-SubCell"/>
</dbReference>
<gene>
    <name evidence="22" type="primary">LOC107226508</name>
</gene>
<dbReference type="PRINTS" id="PR00457">
    <property type="entry name" value="ANPEROXIDASE"/>
</dbReference>
<evidence type="ECO:0000259" key="19">
    <source>
        <dbReference type="PROSITE" id="PS50222"/>
    </source>
</evidence>
<protein>
    <recommendedName>
        <fullName evidence="3">NAD(P)H oxidase (H2O2-forming)</fullName>
        <ecNumber evidence="3">1.6.3.1</ecNumber>
    </recommendedName>
</protein>
<evidence type="ECO:0000256" key="10">
    <source>
        <dbReference type="ARBA" id="ARBA00022989"/>
    </source>
</evidence>
<dbReference type="InterPro" id="IPR013112">
    <property type="entry name" value="FAD-bd_8"/>
</dbReference>
<dbReference type="GO" id="GO:0042742">
    <property type="term" value="P:defense response to bacterium"/>
    <property type="evidence" value="ECO:0007669"/>
    <property type="project" value="UniProtKB-ARBA"/>
</dbReference>
<keyword evidence="13" id="KW-0575">Peroxidase</keyword>
<dbReference type="GO" id="GO:0016175">
    <property type="term" value="F:superoxide-generating NAD(P)H oxidase activity"/>
    <property type="evidence" value="ECO:0007669"/>
    <property type="project" value="UniProtKB-ARBA"/>
</dbReference>
<keyword evidence="10 17" id="KW-1133">Transmembrane helix</keyword>
<dbReference type="Pfam" id="PF08030">
    <property type="entry name" value="NAD_binding_6"/>
    <property type="match status" value="1"/>
</dbReference>
<dbReference type="InterPro" id="IPR017938">
    <property type="entry name" value="Riboflavin_synthase-like_b-brl"/>
</dbReference>
<keyword evidence="16" id="KW-0479">Metal-binding</keyword>
<dbReference type="Gene3D" id="1.10.640.10">
    <property type="entry name" value="Haem peroxidase domain superfamily, animal type"/>
    <property type="match status" value="1"/>
</dbReference>
<evidence type="ECO:0000256" key="6">
    <source>
        <dbReference type="ARBA" id="ARBA00022737"/>
    </source>
</evidence>
<dbReference type="GO" id="GO:0042554">
    <property type="term" value="P:superoxide anion generation"/>
    <property type="evidence" value="ECO:0007669"/>
    <property type="project" value="TreeGrafter"/>
</dbReference>
<dbReference type="GO" id="GO:0043020">
    <property type="term" value="C:NADPH oxidase complex"/>
    <property type="evidence" value="ECO:0007669"/>
    <property type="project" value="TreeGrafter"/>
</dbReference>
<keyword evidence="21" id="KW-1185">Reference proteome</keyword>
<evidence type="ECO:0000256" key="16">
    <source>
        <dbReference type="PIRSR" id="PIRSR619791-2"/>
    </source>
</evidence>
<evidence type="ECO:0000256" key="15">
    <source>
        <dbReference type="ARBA" id="ARBA00048762"/>
    </source>
</evidence>
<dbReference type="SUPFAM" id="SSF47473">
    <property type="entry name" value="EF-hand"/>
    <property type="match status" value="1"/>
</dbReference>
<dbReference type="PROSITE" id="PS50222">
    <property type="entry name" value="EF_HAND_2"/>
    <property type="match status" value="2"/>
</dbReference>
<dbReference type="GO" id="GO:0016174">
    <property type="term" value="F:NAD(P)H oxidase H2O2-forming activity"/>
    <property type="evidence" value="ECO:0007669"/>
    <property type="project" value="UniProtKB-EC"/>
</dbReference>
<proteinExistence type="inferred from homology"/>
<dbReference type="InterPro" id="IPR050369">
    <property type="entry name" value="RBOH/FRE"/>
</dbReference>
<evidence type="ECO:0000256" key="14">
    <source>
        <dbReference type="ARBA" id="ARBA00047455"/>
    </source>
</evidence>
<comment type="catalytic activity">
    <reaction evidence="15">
        <text>NADPH + O2 + H(+) = H2O2 + NADP(+)</text>
        <dbReference type="Rhea" id="RHEA:11260"/>
        <dbReference type="ChEBI" id="CHEBI:15378"/>
        <dbReference type="ChEBI" id="CHEBI:15379"/>
        <dbReference type="ChEBI" id="CHEBI:16240"/>
        <dbReference type="ChEBI" id="CHEBI:57783"/>
        <dbReference type="ChEBI" id="CHEBI:58349"/>
        <dbReference type="EC" id="1.6.3.1"/>
    </reaction>
</comment>
<evidence type="ECO:0000256" key="3">
    <source>
        <dbReference type="ARBA" id="ARBA00012698"/>
    </source>
</evidence>
<feature type="transmembrane region" description="Helical" evidence="17">
    <location>
        <begin position="1083"/>
        <end position="1103"/>
    </location>
</feature>
<dbReference type="GO" id="GO:0020037">
    <property type="term" value="F:heme binding"/>
    <property type="evidence" value="ECO:0007669"/>
    <property type="project" value="InterPro"/>
</dbReference>
<dbReference type="InParanoid" id="A0A6J0C8D9"/>
<evidence type="ECO:0000256" key="11">
    <source>
        <dbReference type="ARBA" id="ARBA00023002"/>
    </source>
</evidence>
<evidence type="ECO:0000313" key="22">
    <source>
        <dbReference type="RefSeq" id="XP_015522828.2"/>
    </source>
</evidence>
<dbReference type="SUPFAM" id="SSF52343">
    <property type="entry name" value="Ferredoxin reductase-like, C-terminal NADP-linked domain"/>
    <property type="match status" value="1"/>
</dbReference>
<keyword evidence="5 17" id="KW-0812">Transmembrane</keyword>
<dbReference type="InterPro" id="IPR013121">
    <property type="entry name" value="Fe_red_NAD-bd_6"/>
</dbReference>
<dbReference type="Pfam" id="PF01794">
    <property type="entry name" value="Ferric_reduct"/>
    <property type="match status" value="1"/>
</dbReference>
<keyword evidence="18" id="KW-0732">Signal</keyword>
<keyword evidence="13" id="KW-0376">Hydrogen peroxide</keyword>
<dbReference type="Gene3D" id="1.10.238.10">
    <property type="entry name" value="EF-hand"/>
    <property type="match status" value="1"/>
</dbReference>
<feature type="signal peptide" evidence="18">
    <location>
        <begin position="1"/>
        <end position="18"/>
    </location>
</feature>
<dbReference type="SUPFAM" id="SSF63380">
    <property type="entry name" value="Riboflavin synthase domain-like"/>
    <property type="match status" value="1"/>
</dbReference>
<keyword evidence="9" id="KW-0521">NADP</keyword>
<dbReference type="InterPro" id="IPR013130">
    <property type="entry name" value="Fe3_Rdtase_TM_dom"/>
</dbReference>
<keyword evidence="12 17" id="KW-0472">Membrane</keyword>
<evidence type="ECO:0000256" key="5">
    <source>
        <dbReference type="ARBA" id="ARBA00022692"/>
    </source>
</evidence>
<dbReference type="InterPro" id="IPR002048">
    <property type="entry name" value="EF_hand_dom"/>
</dbReference>
<feature type="chain" id="PRO_5046846913" description="NAD(P)H oxidase (H2O2-forming)" evidence="18">
    <location>
        <begin position="19"/>
        <end position="1590"/>
    </location>
</feature>
<dbReference type="SFLD" id="SFLDS00052">
    <property type="entry name" value="Ferric_Reductase_Domain"/>
    <property type="match status" value="1"/>
</dbReference>
<organism evidence="22">
    <name type="scientific">Neodiprion lecontei</name>
    <name type="common">Redheaded pine sawfly</name>
    <dbReference type="NCBI Taxonomy" id="441921"/>
    <lineage>
        <taxon>Eukaryota</taxon>
        <taxon>Metazoa</taxon>
        <taxon>Ecdysozoa</taxon>
        <taxon>Arthropoda</taxon>
        <taxon>Hexapoda</taxon>
        <taxon>Insecta</taxon>
        <taxon>Pterygota</taxon>
        <taxon>Neoptera</taxon>
        <taxon>Endopterygota</taxon>
        <taxon>Hymenoptera</taxon>
        <taxon>Tenthredinoidea</taxon>
        <taxon>Diprionidae</taxon>
        <taxon>Diprioninae</taxon>
        <taxon>Neodiprion</taxon>
    </lineage>
</organism>
<feature type="domain" description="EF-hand" evidence="19">
    <location>
        <begin position="886"/>
        <end position="921"/>
    </location>
</feature>
<dbReference type="InterPro" id="IPR018247">
    <property type="entry name" value="EF_Hand_1_Ca_BS"/>
</dbReference>
<keyword evidence="4" id="KW-0285">Flavoprotein</keyword>
<dbReference type="SMART" id="SM00054">
    <property type="entry name" value="EFh"/>
    <property type="match status" value="2"/>
</dbReference>
<evidence type="ECO:0000256" key="8">
    <source>
        <dbReference type="ARBA" id="ARBA00022837"/>
    </source>
</evidence>
<dbReference type="PROSITE" id="PS00018">
    <property type="entry name" value="EF_HAND_1"/>
    <property type="match status" value="1"/>
</dbReference>
<dbReference type="RefSeq" id="XP_015522828.2">
    <property type="nucleotide sequence ID" value="XM_015667342.2"/>
</dbReference>
<dbReference type="EC" id="1.6.3.1" evidence="3"/>
<dbReference type="InterPro" id="IPR037120">
    <property type="entry name" value="Haem_peroxidase_sf_animal"/>
</dbReference>
<accession>A0A6J0C8D9</accession>
<dbReference type="CDD" id="cd06186">
    <property type="entry name" value="NOX_Duox_like_FAD_NADP"/>
    <property type="match status" value="1"/>
</dbReference>
<dbReference type="Gene3D" id="3.40.50.80">
    <property type="entry name" value="Nucleotide-binding domain of ferredoxin-NADP reductase (FNR) module"/>
    <property type="match status" value="1"/>
</dbReference>
<keyword evidence="7" id="KW-0274">FAD</keyword>
<dbReference type="GO" id="GO:0005509">
    <property type="term" value="F:calcium ion binding"/>
    <property type="evidence" value="ECO:0007669"/>
    <property type="project" value="InterPro"/>
</dbReference>
<dbReference type="GO" id="GO:0006979">
    <property type="term" value="P:response to oxidative stress"/>
    <property type="evidence" value="ECO:0007669"/>
    <property type="project" value="InterPro"/>
</dbReference>
<reference evidence="22" key="1">
    <citation type="submission" date="2025-08" db="UniProtKB">
        <authorList>
            <consortium name="RefSeq"/>
        </authorList>
    </citation>
    <scope>IDENTIFICATION</scope>
    <source>
        <tissue evidence="22">Thorax and Abdomen</tissue>
    </source>
</reference>
<dbReference type="InterPro" id="IPR010255">
    <property type="entry name" value="Haem_peroxidase_sf"/>
</dbReference>
<dbReference type="Pfam" id="PF08022">
    <property type="entry name" value="FAD_binding_8"/>
    <property type="match status" value="1"/>
</dbReference>
<dbReference type="PANTHER" id="PTHR11972">
    <property type="entry name" value="NADPH OXIDASE"/>
    <property type="match status" value="1"/>
</dbReference>
<dbReference type="InterPro" id="IPR019791">
    <property type="entry name" value="Haem_peroxidase_animal"/>
</dbReference>
<dbReference type="InterPro" id="IPR039261">
    <property type="entry name" value="FNR_nucleotide-bd"/>
</dbReference>
<dbReference type="InterPro" id="IPR011992">
    <property type="entry name" value="EF-hand-dom_pair"/>
</dbReference>
<dbReference type="SFLD" id="SFLDG01169">
    <property type="entry name" value="NADPH_oxidase_subgroup_(NOX)"/>
    <property type="match status" value="1"/>
</dbReference>
<feature type="transmembrane region" description="Helical" evidence="17">
    <location>
        <begin position="1218"/>
        <end position="1244"/>
    </location>
</feature>
<keyword evidence="16" id="KW-0349">Heme</keyword>
<feature type="domain" description="EF-hand" evidence="19">
    <location>
        <begin position="922"/>
        <end position="957"/>
    </location>
</feature>
<keyword evidence="8" id="KW-0106">Calcium</keyword>
<evidence type="ECO:0000256" key="4">
    <source>
        <dbReference type="ARBA" id="ARBA00022630"/>
    </source>
</evidence>
<evidence type="ECO:0000256" key="7">
    <source>
        <dbReference type="ARBA" id="ARBA00022827"/>
    </source>
</evidence>
<comment type="similarity">
    <text evidence="2">In the N-terminal section; belongs to the peroxidase family.</text>
</comment>
<dbReference type="GeneID" id="107226508"/>
<evidence type="ECO:0000256" key="17">
    <source>
        <dbReference type="SAM" id="Phobius"/>
    </source>
</evidence>
<keyword evidence="16" id="KW-0408">Iron</keyword>
<dbReference type="GO" id="GO:0042744">
    <property type="term" value="P:hydrogen peroxide catabolic process"/>
    <property type="evidence" value="ECO:0007669"/>
    <property type="project" value="UniProtKB-KW"/>
</dbReference>
<evidence type="ECO:0000256" key="18">
    <source>
        <dbReference type="SAM" id="SignalP"/>
    </source>
</evidence>
<feature type="transmembrane region" description="Helical" evidence="17">
    <location>
        <begin position="1171"/>
        <end position="1191"/>
    </location>
</feature>
<dbReference type="GO" id="GO:0009653">
    <property type="term" value="P:anatomical structure morphogenesis"/>
    <property type="evidence" value="ECO:0007669"/>
    <property type="project" value="UniProtKB-ARBA"/>
</dbReference>
<evidence type="ECO:0000256" key="2">
    <source>
        <dbReference type="ARBA" id="ARBA00005644"/>
    </source>
</evidence>
<dbReference type="KEGG" id="nlo:107226508"/>
<comment type="subcellular location">
    <subcellularLocation>
        <location evidence="1">Apical cell membrane</location>
        <topology evidence="1">Multi-pass membrane protein</topology>
    </subcellularLocation>
</comment>
<dbReference type="PANTHER" id="PTHR11972:SF208">
    <property type="entry name" value="DUAL OXIDASE-LIKE PROTEIN"/>
    <property type="match status" value="1"/>
</dbReference>